<keyword evidence="9" id="KW-0299">Galactose metabolism</keyword>
<dbReference type="PROSITE" id="PS00627">
    <property type="entry name" value="GHMP_KINASES_ATP"/>
    <property type="match status" value="1"/>
</dbReference>
<keyword evidence="3" id="KW-0808">Transferase</keyword>
<dbReference type="FunFam" id="3.30.230.10:FF:000017">
    <property type="entry name" value="Galactokinase"/>
    <property type="match status" value="1"/>
</dbReference>
<dbReference type="Pfam" id="PF00288">
    <property type="entry name" value="GHMP_kinases_N"/>
    <property type="match status" value="1"/>
</dbReference>
<evidence type="ECO:0000259" key="12">
    <source>
        <dbReference type="Pfam" id="PF00288"/>
    </source>
</evidence>
<evidence type="ECO:0000259" key="13">
    <source>
        <dbReference type="Pfam" id="PF08544"/>
    </source>
</evidence>
<dbReference type="Pfam" id="PF08544">
    <property type="entry name" value="GHMP_kinases_C"/>
    <property type="match status" value="1"/>
</dbReference>
<dbReference type="InterPro" id="IPR000705">
    <property type="entry name" value="Galactokinase"/>
</dbReference>
<proteinExistence type="inferred from homology"/>
<dbReference type="InterPro" id="IPR036554">
    <property type="entry name" value="GHMP_kinase_C_sf"/>
</dbReference>
<keyword evidence="8" id="KW-0460">Magnesium</keyword>
<reference evidence="15 16" key="1">
    <citation type="journal article" date="2014" name="BMC Genomics">
        <title>Comparison of environmental and isolate Sulfobacillus genomes reveals diverse carbon, sulfur, nitrogen, and hydrogen metabolisms.</title>
        <authorList>
            <person name="Justice N.B."/>
            <person name="Norman A."/>
            <person name="Brown C.T."/>
            <person name="Singh A."/>
            <person name="Thomas B.C."/>
            <person name="Banfield J.F."/>
        </authorList>
    </citation>
    <scope>NUCLEOTIDE SEQUENCE [LARGE SCALE GENOMIC DNA]</scope>
    <source>
        <strain evidence="15">AMDSBA3</strain>
    </source>
</reference>
<dbReference type="InterPro" id="IPR006204">
    <property type="entry name" value="GHMP_kinase_N_dom"/>
</dbReference>
<comment type="caution">
    <text evidence="15">The sequence shown here is derived from an EMBL/GenBank/DDBJ whole genome shotgun (WGS) entry which is preliminary data.</text>
</comment>
<dbReference type="InterPro" id="IPR014721">
    <property type="entry name" value="Ribsml_uS5_D2-typ_fold_subgr"/>
</dbReference>
<accession>A0A2T2WLQ2</accession>
<organism evidence="15 16">
    <name type="scientific">Sulfobacillus acidophilus</name>
    <dbReference type="NCBI Taxonomy" id="53633"/>
    <lineage>
        <taxon>Bacteria</taxon>
        <taxon>Bacillati</taxon>
        <taxon>Bacillota</taxon>
        <taxon>Clostridia</taxon>
        <taxon>Eubacteriales</taxon>
        <taxon>Clostridiales Family XVII. Incertae Sedis</taxon>
        <taxon>Sulfobacillus</taxon>
    </lineage>
</organism>
<evidence type="ECO:0000256" key="11">
    <source>
        <dbReference type="NCBIfam" id="TIGR00131"/>
    </source>
</evidence>
<dbReference type="InterPro" id="IPR019539">
    <property type="entry name" value="GalKase_N"/>
</dbReference>
<evidence type="ECO:0000256" key="5">
    <source>
        <dbReference type="ARBA" id="ARBA00022741"/>
    </source>
</evidence>
<keyword evidence="2" id="KW-0963">Cytoplasm</keyword>
<dbReference type="PRINTS" id="PR00959">
    <property type="entry name" value="MEVGALKINASE"/>
</dbReference>
<dbReference type="InterPro" id="IPR006206">
    <property type="entry name" value="Mevalonate/galactokinase"/>
</dbReference>
<evidence type="ECO:0000313" key="16">
    <source>
        <dbReference type="Proteomes" id="UP000241848"/>
    </source>
</evidence>
<dbReference type="SUPFAM" id="SSF54211">
    <property type="entry name" value="Ribosomal protein S5 domain 2-like"/>
    <property type="match status" value="1"/>
</dbReference>
<evidence type="ECO:0000256" key="6">
    <source>
        <dbReference type="ARBA" id="ARBA00022777"/>
    </source>
</evidence>
<dbReference type="NCBIfam" id="TIGR00131">
    <property type="entry name" value="gal_kin"/>
    <property type="match status" value="1"/>
</dbReference>
<dbReference type="GO" id="GO:0046872">
    <property type="term" value="F:metal ion binding"/>
    <property type="evidence" value="ECO:0007669"/>
    <property type="project" value="UniProtKB-KW"/>
</dbReference>
<dbReference type="FunFam" id="3.30.70.890:FF:000001">
    <property type="entry name" value="Galactokinase"/>
    <property type="match status" value="1"/>
</dbReference>
<protein>
    <recommendedName>
        <fullName evidence="11">Galactokinase</fullName>
        <ecNumber evidence="11">2.7.1.6</ecNumber>
    </recommendedName>
</protein>
<keyword evidence="10" id="KW-0119">Carbohydrate metabolism</keyword>
<feature type="domain" description="Galactokinase N-terminal" evidence="14">
    <location>
        <begin position="19"/>
        <end position="58"/>
    </location>
</feature>
<sequence>MVKQLLEEFLLFSPGPVDEVRIFFAPGRVNLMGEHLDYNGGFVLPAAINVGTWCLVRPRKSPGWRIKSRTESLEIIGLSSDILPPKPERGFANYPLGVVAMLRQADIPVPDADCYFAGTIPQGAGLSSSASLEVVTAYALTHLAGLSLDRTVLAKLAQQAENDYVGVPCGLMDQLTVTLGKEQHALLLNMQDLTCRPVPVPMQADWALVIVDSRKPHQLIVSPYRKRREECAAALALLHQQQWPIRYLADIRPDDLPRALAALGDPVLERRVRHIVHEQERTIHASEVLAQGDFTTFGRLMNASHESLRLDYEVTGPELDVLAMAAWSVPGCAGSRMTGAGFGGSTIAWVSRHAIDQFIAEVQAQYESRFGYAPAFLVASLADGVHEVFMTPEEAKSCEY</sequence>
<evidence type="ECO:0000259" key="14">
    <source>
        <dbReference type="Pfam" id="PF10509"/>
    </source>
</evidence>
<evidence type="ECO:0000313" key="15">
    <source>
        <dbReference type="EMBL" id="PSR23153.1"/>
    </source>
</evidence>
<keyword evidence="7" id="KW-0067">ATP-binding</keyword>
<comment type="similarity">
    <text evidence="1">Belongs to the GHMP kinase family. GalK subfamily.</text>
</comment>
<name>A0A2T2WLQ2_9FIRM</name>
<evidence type="ECO:0000256" key="8">
    <source>
        <dbReference type="ARBA" id="ARBA00022842"/>
    </source>
</evidence>
<dbReference type="GO" id="GO:0005524">
    <property type="term" value="F:ATP binding"/>
    <property type="evidence" value="ECO:0007669"/>
    <property type="project" value="UniProtKB-UniRule"/>
</dbReference>
<dbReference type="InterPro" id="IPR020568">
    <property type="entry name" value="Ribosomal_Su5_D2-typ_SF"/>
</dbReference>
<dbReference type="Pfam" id="PF10509">
    <property type="entry name" value="GalKase_gal_bdg"/>
    <property type="match status" value="1"/>
</dbReference>
<dbReference type="PRINTS" id="PR00473">
    <property type="entry name" value="GALCTOKINASE"/>
</dbReference>
<dbReference type="PANTHER" id="PTHR10457">
    <property type="entry name" value="MEVALONATE KINASE/GALACTOKINASE"/>
    <property type="match status" value="1"/>
</dbReference>
<evidence type="ECO:0000256" key="3">
    <source>
        <dbReference type="ARBA" id="ARBA00022679"/>
    </source>
</evidence>
<evidence type="ECO:0000256" key="1">
    <source>
        <dbReference type="ARBA" id="ARBA00006566"/>
    </source>
</evidence>
<dbReference type="NCBIfam" id="NF003705">
    <property type="entry name" value="PRK05322.1"/>
    <property type="match status" value="1"/>
</dbReference>
<dbReference type="GO" id="GO:0004335">
    <property type="term" value="F:galactokinase activity"/>
    <property type="evidence" value="ECO:0007669"/>
    <property type="project" value="UniProtKB-UniRule"/>
</dbReference>
<evidence type="ECO:0000256" key="2">
    <source>
        <dbReference type="ARBA" id="ARBA00022490"/>
    </source>
</evidence>
<gene>
    <name evidence="15" type="ORF">C7B45_04245</name>
</gene>
<dbReference type="Proteomes" id="UP000241848">
    <property type="component" value="Unassembled WGS sequence"/>
</dbReference>
<evidence type="ECO:0000256" key="10">
    <source>
        <dbReference type="ARBA" id="ARBA00023277"/>
    </source>
</evidence>
<dbReference type="AlphaFoldDB" id="A0A2T2WLQ2"/>
<dbReference type="EMBL" id="PXYV01000008">
    <property type="protein sequence ID" value="PSR23153.1"/>
    <property type="molecule type" value="Genomic_DNA"/>
</dbReference>
<keyword evidence="6 15" id="KW-0418">Kinase</keyword>
<dbReference type="GO" id="GO:0005829">
    <property type="term" value="C:cytosol"/>
    <property type="evidence" value="ECO:0007669"/>
    <property type="project" value="TreeGrafter"/>
</dbReference>
<dbReference type="EC" id="2.7.1.6" evidence="11"/>
<dbReference type="PANTHER" id="PTHR10457:SF7">
    <property type="entry name" value="GALACTOKINASE-RELATED"/>
    <property type="match status" value="1"/>
</dbReference>
<dbReference type="GO" id="GO:0006012">
    <property type="term" value="P:galactose metabolic process"/>
    <property type="evidence" value="ECO:0007669"/>
    <property type="project" value="UniProtKB-UniRule"/>
</dbReference>
<evidence type="ECO:0000256" key="4">
    <source>
        <dbReference type="ARBA" id="ARBA00022723"/>
    </source>
</evidence>
<dbReference type="Gene3D" id="3.30.230.10">
    <property type="match status" value="1"/>
</dbReference>
<dbReference type="Gene3D" id="3.30.70.890">
    <property type="entry name" value="GHMP kinase, C-terminal domain"/>
    <property type="match status" value="1"/>
</dbReference>
<evidence type="ECO:0000256" key="7">
    <source>
        <dbReference type="ARBA" id="ARBA00022840"/>
    </source>
</evidence>
<evidence type="ECO:0000256" key="9">
    <source>
        <dbReference type="ARBA" id="ARBA00023144"/>
    </source>
</evidence>
<feature type="domain" description="GHMP kinase N-terminal" evidence="12">
    <location>
        <begin position="93"/>
        <end position="180"/>
    </location>
</feature>
<dbReference type="PIRSF" id="PIRSF000530">
    <property type="entry name" value="Galactokinase"/>
    <property type="match status" value="1"/>
</dbReference>
<keyword evidence="5" id="KW-0547">Nucleotide-binding</keyword>
<dbReference type="InterPro" id="IPR013750">
    <property type="entry name" value="GHMP_kinase_C_dom"/>
</dbReference>
<dbReference type="InterPro" id="IPR006203">
    <property type="entry name" value="GHMP_knse_ATP-bd_CS"/>
</dbReference>
<feature type="domain" description="GHMP kinase C-terminal" evidence="13">
    <location>
        <begin position="288"/>
        <end position="367"/>
    </location>
</feature>
<dbReference type="SUPFAM" id="SSF55060">
    <property type="entry name" value="GHMP Kinase, C-terminal domain"/>
    <property type="match status" value="1"/>
</dbReference>
<keyword evidence="4" id="KW-0479">Metal-binding</keyword>